<feature type="transmembrane region" description="Helical" evidence="1">
    <location>
        <begin position="314"/>
        <end position="338"/>
    </location>
</feature>
<keyword evidence="1" id="KW-0472">Membrane</keyword>
<accession>A0A2H0LKV9</accession>
<evidence type="ECO:0008006" key="4">
    <source>
        <dbReference type="Google" id="ProtNLM"/>
    </source>
</evidence>
<feature type="transmembrane region" description="Helical" evidence="1">
    <location>
        <begin position="191"/>
        <end position="214"/>
    </location>
</feature>
<feature type="transmembrane region" description="Helical" evidence="1">
    <location>
        <begin position="21"/>
        <end position="42"/>
    </location>
</feature>
<dbReference type="Proteomes" id="UP000230859">
    <property type="component" value="Unassembled WGS sequence"/>
</dbReference>
<organism evidence="2 3">
    <name type="scientific">Candidatus Abzuiibacterium crystallinum</name>
    <dbReference type="NCBI Taxonomy" id="1974748"/>
    <lineage>
        <taxon>Bacteria</taxon>
        <taxon>Pseudomonadati</taxon>
        <taxon>Candidatus Omnitrophota</taxon>
        <taxon>Candidatus Abzuiibacterium</taxon>
    </lineage>
</organism>
<dbReference type="EMBL" id="PCVY01000076">
    <property type="protein sequence ID" value="PIQ85058.1"/>
    <property type="molecule type" value="Genomic_DNA"/>
</dbReference>
<proteinExistence type="predicted"/>
<feature type="transmembrane region" description="Helical" evidence="1">
    <location>
        <begin position="290"/>
        <end position="308"/>
    </location>
</feature>
<evidence type="ECO:0000256" key="1">
    <source>
        <dbReference type="SAM" id="Phobius"/>
    </source>
</evidence>
<dbReference type="InterPro" id="IPR010266">
    <property type="entry name" value="NnrS"/>
</dbReference>
<name>A0A2H0LKV9_9BACT</name>
<comment type="caution">
    <text evidence="2">The sequence shown here is derived from an EMBL/GenBank/DDBJ whole genome shotgun (WGS) entry which is preliminary data.</text>
</comment>
<feature type="transmembrane region" description="Helical" evidence="1">
    <location>
        <begin position="150"/>
        <end position="171"/>
    </location>
</feature>
<feature type="transmembrane region" description="Helical" evidence="1">
    <location>
        <begin position="111"/>
        <end position="129"/>
    </location>
</feature>
<feature type="transmembrane region" description="Helical" evidence="1">
    <location>
        <begin position="88"/>
        <end position="105"/>
    </location>
</feature>
<keyword evidence="1" id="KW-0812">Transmembrane</keyword>
<evidence type="ECO:0000313" key="2">
    <source>
        <dbReference type="EMBL" id="PIQ85058.1"/>
    </source>
</evidence>
<feature type="transmembrane region" description="Helical" evidence="1">
    <location>
        <begin position="234"/>
        <end position="251"/>
    </location>
</feature>
<gene>
    <name evidence="2" type="ORF">COV74_10705</name>
</gene>
<feature type="transmembrane region" description="Helical" evidence="1">
    <location>
        <begin position="378"/>
        <end position="400"/>
    </location>
</feature>
<feature type="transmembrane region" description="Helical" evidence="1">
    <location>
        <begin position="54"/>
        <end position="76"/>
    </location>
</feature>
<keyword evidence="1" id="KW-1133">Transmembrane helix</keyword>
<dbReference type="AlphaFoldDB" id="A0A2H0LKV9"/>
<reference evidence="2 3" key="1">
    <citation type="submission" date="2017-09" db="EMBL/GenBank/DDBJ databases">
        <title>Depth-based differentiation of microbial function through sediment-hosted aquifers and enrichment of novel symbionts in the deep terrestrial subsurface.</title>
        <authorList>
            <person name="Probst A.J."/>
            <person name="Ladd B."/>
            <person name="Jarett J.K."/>
            <person name="Geller-Mcgrath D.E."/>
            <person name="Sieber C.M."/>
            <person name="Emerson J.B."/>
            <person name="Anantharaman K."/>
            <person name="Thomas B.C."/>
            <person name="Malmstrom R."/>
            <person name="Stieglmeier M."/>
            <person name="Klingl A."/>
            <person name="Woyke T."/>
            <person name="Ryan C.M."/>
            <person name="Banfield J.F."/>
        </authorList>
    </citation>
    <scope>NUCLEOTIDE SEQUENCE [LARGE SCALE GENOMIC DNA]</scope>
    <source>
        <strain evidence="2">CG11_big_fil_rev_8_21_14_0_20_45_26</strain>
    </source>
</reference>
<dbReference type="Pfam" id="PF05940">
    <property type="entry name" value="NnrS"/>
    <property type="match status" value="1"/>
</dbReference>
<sequence length="425" mass="48489">MNNEKQRSLLKEAGLLFCREPYRLFFPYAIVLGMIGVSHWLLYALGWISNYSGFFHSSIQMLGYMSCFIFGFLLTAMPRFIDAPRCSPQELAAFFLLMTVIWVSLCTHHPVLAETSFILFLICFLRFIVKRIRIKQTEKHHDHPVRPPTEFVWIPVAVLHGLFGATLLIAGQLGWVSPRLLLVARLMLEQGFLLCIVIGVGGFLGPRLMGWFRLLDPKQVQAVSQALAVRKRRITIHLFGGILIFLSFWLEGFERHLAAYLIRAAVVTLEFFWTGALPKWPRVPDFYAKLLWVSFWMVILGHWLLVFLPHMRLIGLHVVFIGGYSLMTFSVATMVVLSHAGEAAQLKKPLLVLWVVAVFITAALATRITAIFNAEHYFQFLAIAAGFWLVGGLGWLLFIIPKVLKMPAGIDFEKMHEEAKRRVCE</sequence>
<evidence type="ECO:0000313" key="3">
    <source>
        <dbReference type="Proteomes" id="UP000230859"/>
    </source>
</evidence>
<feature type="transmembrane region" description="Helical" evidence="1">
    <location>
        <begin position="257"/>
        <end position="278"/>
    </location>
</feature>
<feature type="transmembrane region" description="Helical" evidence="1">
    <location>
        <begin position="350"/>
        <end position="372"/>
    </location>
</feature>
<protein>
    <recommendedName>
        <fullName evidence="4">NnrS family protein</fullName>
    </recommendedName>
</protein>